<evidence type="ECO:0000313" key="2">
    <source>
        <dbReference type="Proteomes" id="UP000663861"/>
    </source>
</evidence>
<evidence type="ECO:0008006" key="3">
    <source>
        <dbReference type="Google" id="ProtNLM"/>
    </source>
</evidence>
<dbReference type="EMBL" id="CAJMWY010003159">
    <property type="protein sequence ID" value="CAE6499482.1"/>
    <property type="molecule type" value="Genomic_DNA"/>
</dbReference>
<gene>
    <name evidence="1" type="ORF">RDB_LOCUS120629</name>
</gene>
<organism evidence="1 2">
    <name type="scientific">Rhizoctonia solani</name>
    <dbReference type="NCBI Taxonomy" id="456999"/>
    <lineage>
        <taxon>Eukaryota</taxon>
        <taxon>Fungi</taxon>
        <taxon>Dikarya</taxon>
        <taxon>Basidiomycota</taxon>
        <taxon>Agaricomycotina</taxon>
        <taxon>Agaricomycetes</taxon>
        <taxon>Cantharellales</taxon>
        <taxon>Ceratobasidiaceae</taxon>
        <taxon>Rhizoctonia</taxon>
    </lineage>
</organism>
<sequence>MSDTAAQQPSKLNGQFHSIKGTLVEVVGNLFGWTSWTESGRKEHEAGEAEITAAQAQAFAEGTIDRVVGRKDAIVGAIVGDEAQQIAGNLQHDKGKAKAAANAPAWRFRGN</sequence>
<protein>
    <recommendedName>
        <fullName evidence="3">CsbD-like domain-containing protein</fullName>
    </recommendedName>
</protein>
<dbReference type="PANTHER" id="PTHR40460">
    <property type="entry name" value="CHROMOSOME 1, WHOLE GENOME SHOTGUN SEQUENCE"/>
    <property type="match status" value="1"/>
</dbReference>
<comment type="caution">
    <text evidence="1">The sequence shown here is derived from an EMBL/GenBank/DDBJ whole genome shotgun (WGS) entry which is preliminary data.</text>
</comment>
<dbReference type="PANTHER" id="PTHR40460:SF1">
    <property type="entry name" value="CSBD-LIKE DOMAIN-CONTAINING PROTEIN"/>
    <property type="match status" value="1"/>
</dbReference>
<proteinExistence type="predicted"/>
<dbReference type="Proteomes" id="UP000663861">
    <property type="component" value="Unassembled WGS sequence"/>
</dbReference>
<dbReference type="AlphaFoldDB" id="A0A8H3H675"/>
<reference evidence="1" key="1">
    <citation type="submission" date="2021-01" db="EMBL/GenBank/DDBJ databases">
        <authorList>
            <person name="Kaushik A."/>
        </authorList>
    </citation>
    <scope>NUCLEOTIDE SEQUENCE</scope>
    <source>
        <strain evidence="1">AG4-RS23</strain>
    </source>
</reference>
<evidence type="ECO:0000313" key="1">
    <source>
        <dbReference type="EMBL" id="CAE6499482.1"/>
    </source>
</evidence>
<name>A0A8H3H675_9AGAM</name>
<accession>A0A8H3H675</accession>